<dbReference type="InterPro" id="IPR051910">
    <property type="entry name" value="ComF/GntX_DNA_util-trans"/>
</dbReference>
<dbReference type="CDD" id="cd06223">
    <property type="entry name" value="PRTases_typeI"/>
    <property type="match status" value="1"/>
</dbReference>
<comment type="caution">
    <text evidence="3">The sequence shown here is derived from an EMBL/GenBank/DDBJ whole genome shotgun (WGS) entry which is preliminary data.</text>
</comment>
<protein>
    <submittedName>
        <fullName evidence="3">Phosphoribosyltransferase family protein</fullName>
    </submittedName>
</protein>
<name>A0ABT6G2D2_9FLAO</name>
<accession>A0ABT6G2D2</accession>
<feature type="domain" description="Phosphoribosyltransferase" evidence="2">
    <location>
        <begin position="127"/>
        <end position="207"/>
    </location>
</feature>
<evidence type="ECO:0000259" key="2">
    <source>
        <dbReference type="Pfam" id="PF00156"/>
    </source>
</evidence>
<dbReference type="PANTHER" id="PTHR47505">
    <property type="entry name" value="DNA UTILIZATION PROTEIN YHGH"/>
    <property type="match status" value="1"/>
</dbReference>
<dbReference type="SUPFAM" id="SSF53271">
    <property type="entry name" value="PRTase-like"/>
    <property type="match status" value="1"/>
</dbReference>
<keyword evidence="3" id="KW-0808">Transferase</keyword>
<comment type="similarity">
    <text evidence="1">Belongs to the ComF/GntX family.</text>
</comment>
<dbReference type="InterPro" id="IPR000836">
    <property type="entry name" value="PRTase_dom"/>
</dbReference>
<dbReference type="Proteomes" id="UP001529085">
    <property type="component" value="Unassembled WGS sequence"/>
</dbReference>
<evidence type="ECO:0000313" key="3">
    <source>
        <dbReference type="EMBL" id="MDG4716009.1"/>
    </source>
</evidence>
<dbReference type="PANTHER" id="PTHR47505:SF1">
    <property type="entry name" value="DNA UTILIZATION PROTEIN YHGH"/>
    <property type="match status" value="1"/>
</dbReference>
<keyword evidence="4" id="KW-1185">Reference proteome</keyword>
<dbReference type="Gene3D" id="3.40.50.2020">
    <property type="match status" value="1"/>
</dbReference>
<sequence length="219" mass="24500">MFFPMVCEACNNVLADNELVICTKCRHDLPVTNFHLENSETVKKVVYGRVKLEQATALLYFSKKGVVQQLLHNLKYRGHKDISGFLGKWLGAELKTIEAYKQVDVVVPVPLYKVKLRQRGYNQVEQFGKAIAEALSVDYNDSVLIKTKSTKTKVFEGRLTRWSDEGAVFAISDYSTLKGKHILLVDDIITTGATVEACATELLKIDNIKLSLATMAIAN</sequence>
<evidence type="ECO:0000256" key="1">
    <source>
        <dbReference type="ARBA" id="ARBA00008007"/>
    </source>
</evidence>
<dbReference type="InterPro" id="IPR029057">
    <property type="entry name" value="PRTase-like"/>
</dbReference>
<reference evidence="3 4" key="1">
    <citation type="submission" date="2023-03" db="EMBL/GenBank/DDBJ databases">
        <title>Strain YYF002 represents a novel species in the genus Winogradskyella isolated from seawater.</title>
        <authorList>
            <person name="Fu Z.-Y."/>
        </authorList>
    </citation>
    <scope>NUCLEOTIDE SEQUENCE [LARGE SCALE GENOMIC DNA]</scope>
    <source>
        <strain evidence="3 4">YYF002</strain>
    </source>
</reference>
<evidence type="ECO:0000313" key="4">
    <source>
        <dbReference type="Proteomes" id="UP001529085"/>
    </source>
</evidence>
<dbReference type="GO" id="GO:0016757">
    <property type="term" value="F:glycosyltransferase activity"/>
    <property type="evidence" value="ECO:0007669"/>
    <property type="project" value="UniProtKB-KW"/>
</dbReference>
<organism evidence="3 4">
    <name type="scientific">Winogradskyella marincola</name>
    <dbReference type="NCBI Taxonomy" id="3037795"/>
    <lineage>
        <taxon>Bacteria</taxon>
        <taxon>Pseudomonadati</taxon>
        <taxon>Bacteroidota</taxon>
        <taxon>Flavobacteriia</taxon>
        <taxon>Flavobacteriales</taxon>
        <taxon>Flavobacteriaceae</taxon>
        <taxon>Winogradskyella</taxon>
    </lineage>
</organism>
<dbReference type="Pfam" id="PF00156">
    <property type="entry name" value="Pribosyltran"/>
    <property type="match status" value="1"/>
</dbReference>
<dbReference type="EMBL" id="JARSBN010000004">
    <property type="protein sequence ID" value="MDG4716009.1"/>
    <property type="molecule type" value="Genomic_DNA"/>
</dbReference>
<gene>
    <name evidence="3" type="ORF">P7122_09005</name>
</gene>
<proteinExistence type="inferred from homology"/>
<keyword evidence="3" id="KW-0328">Glycosyltransferase</keyword>